<sequence>MSEALTCMRSQLARQEDVRIGIADLVDGTGASLGEGDNAGRMVTQRPDLMLLVAMSRAGARLVNRTSIGVVEWEMREAMARRLGEGRESRVGDTSFPFRPVRVGEIVGSTFYVSGAVTEYNYNIHSDVQEAGLFGVTAGRRSYRVSVAVDLVVTRSTTTEVRLARSYGKQLVGQEIGVGVFRFLDVSLGNTRTEAFEANIGQRQNEPVQTALRWVIETGAYDILSELFGRSETCDQLVPGFDARSNAREAGDPRRPAAPAAVPAASPETAPPAVPAPSDILQFEQQAPDQPAAQQPAAGAPQQARATPPAANEQPPATPRVVVAEQAPRPSLVGALARLLTPAPANDTVATASAPPASPPATPPPSPVEAGPTVQAVAAPTVEADVQRGAMPRPAAFAGGGSVMRAVYVPGGESTETQRHGSAVKIHLREIDGRSVVGFELPPRVTYEVARRGDRWVLLRFAGHSQILLPEDRDPRFLIRLDGNRVLIGSRVPLAVREADRDGFVVIEQTTARPRPVAMEPRRARTRFAAIGG</sequence>
<dbReference type="GO" id="GO:0030288">
    <property type="term" value="C:outer membrane-bounded periplasmic space"/>
    <property type="evidence" value="ECO:0007669"/>
    <property type="project" value="InterPro"/>
</dbReference>
<feature type="compositionally biased region" description="Low complexity" evidence="6">
    <location>
        <begin position="285"/>
        <end position="311"/>
    </location>
</feature>
<keyword evidence="3" id="KW-0472">Membrane</keyword>
<dbReference type="AlphaFoldDB" id="A0A1I4EY70"/>
<proteinExistence type="predicted"/>
<evidence type="ECO:0000256" key="6">
    <source>
        <dbReference type="SAM" id="MobiDB-lite"/>
    </source>
</evidence>
<evidence type="ECO:0000256" key="5">
    <source>
        <dbReference type="ARBA" id="ARBA00023288"/>
    </source>
</evidence>
<feature type="compositionally biased region" description="Pro residues" evidence="6">
    <location>
        <begin position="356"/>
        <end position="367"/>
    </location>
</feature>
<dbReference type="Pfam" id="PF03783">
    <property type="entry name" value="CsgG"/>
    <property type="match status" value="1"/>
</dbReference>
<name>A0A1I4EY70_9PROT</name>
<reference evidence="7 8" key="1">
    <citation type="submission" date="2016-10" db="EMBL/GenBank/DDBJ databases">
        <authorList>
            <person name="de Groot N.N."/>
        </authorList>
    </citation>
    <scope>NUCLEOTIDE SEQUENCE [LARGE SCALE GENOMIC DNA]</scope>
    <source>
        <strain evidence="7 8">DSM 19981</strain>
    </source>
</reference>
<feature type="region of interest" description="Disordered" evidence="6">
    <location>
        <begin position="244"/>
        <end position="318"/>
    </location>
</feature>
<keyword evidence="2" id="KW-0732">Signal</keyword>
<dbReference type="EMBL" id="FOSQ01000019">
    <property type="protein sequence ID" value="SFL09527.1"/>
    <property type="molecule type" value="Genomic_DNA"/>
</dbReference>
<feature type="compositionally biased region" description="Basic and acidic residues" evidence="6">
    <location>
        <begin position="245"/>
        <end position="255"/>
    </location>
</feature>
<dbReference type="RefSeq" id="WP_175534202.1">
    <property type="nucleotide sequence ID" value="NZ_FOSQ01000019.1"/>
</dbReference>
<keyword evidence="8" id="KW-1185">Reference proteome</keyword>
<keyword evidence="5" id="KW-0449">Lipoprotein</keyword>
<dbReference type="InterPro" id="IPR005534">
    <property type="entry name" value="Curli_assmbl/transp-comp_CsgG"/>
</dbReference>
<dbReference type="Gene3D" id="3.40.50.10610">
    <property type="entry name" value="ABC-type transport auxiliary lipoprotein component"/>
    <property type="match status" value="1"/>
</dbReference>
<organism evidence="7 8">
    <name type="scientific">Falsiroseomonas stagni DSM 19981</name>
    <dbReference type="NCBI Taxonomy" id="1123062"/>
    <lineage>
        <taxon>Bacteria</taxon>
        <taxon>Pseudomonadati</taxon>
        <taxon>Pseudomonadota</taxon>
        <taxon>Alphaproteobacteria</taxon>
        <taxon>Acetobacterales</taxon>
        <taxon>Roseomonadaceae</taxon>
        <taxon>Falsiroseomonas</taxon>
    </lineage>
</organism>
<evidence type="ECO:0000313" key="7">
    <source>
        <dbReference type="EMBL" id="SFL09527.1"/>
    </source>
</evidence>
<evidence type="ECO:0000256" key="1">
    <source>
        <dbReference type="ARBA" id="ARBA00022475"/>
    </source>
</evidence>
<dbReference type="Proteomes" id="UP000199473">
    <property type="component" value="Unassembled WGS sequence"/>
</dbReference>
<evidence type="ECO:0000256" key="3">
    <source>
        <dbReference type="ARBA" id="ARBA00023136"/>
    </source>
</evidence>
<accession>A0A1I4EY70</accession>
<dbReference type="PANTHER" id="PTHR41164:SF1">
    <property type="entry name" value="CURLI PRODUCTION ASSEMBLY_TRANSPORT COMPONENT CSGG"/>
    <property type="match status" value="1"/>
</dbReference>
<feature type="region of interest" description="Disordered" evidence="6">
    <location>
        <begin position="347"/>
        <end position="372"/>
    </location>
</feature>
<dbReference type="STRING" id="1123062.SAMN02745775_11943"/>
<keyword evidence="4" id="KW-0564">Palmitate</keyword>
<evidence type="ECO:0000313" key="8">
    <source>
        <dbReference type="Proteomes" id="UP000199473"/>
    </source>
</evidence>
<evidence type="ECO:0000256" key="4">
    <source>
        <dbReference type="ARBA" id="ARBA00023139"/>
    </source>
</evidence>
<feature type="compositionally biased region" description="Low complexity" evidence="6">
    <location>
        <begin position="257"/>
        <end position="268"/>
    </location>
</feature>
<keyword evidence="1" id="KW-1003">Cell membrane</keyword>
<evidence type="ECO:0000256" key="2">
    <source>
        <dbReference type="ARBA" id="ARBA00022729"/>
    </source>
</evidence>
<gene>
    <name evidence="7" type="ORF">SAMN02745775_11943</name>
</gene>
<protein>
    <submittedName>
        <fullName evidence="7">Curli production assembly/transport component CsgG</fullName>
    </submittedName>
</protein>
<dbReference type="PANTHER" id="PTHR41164">
    <property type="entry name" value="CURLI PRODUCTION ASSEMBLY/TRANSPORT COMPONENT CSGG"/>
    <property type="match status" value="1"/>
</dbReference>